<reference evidence="2 3" key="1">
    <citation type="submission" date="2020-08" db="EMBL/GenBank/DDBJ databases">
        <title>Genomic Encyclopedia of Type Strains, Phase III (KMG-III): the genomes of soil and plant-associated and newly described type strains.</title>
        <authorList>
            <person name="Whitman W."/>
        </authorList>
    </citation>
    <scope>NUCLEOTIDE SEQUENCE [LARGE SCALE GENOMIC DNA]</scope>
    <source>
        <strain evidence="2 3">CECT 7015</strain>
    </source>
</reference>
<sequence length="342" mass="38537">MEKIIETDAMQSLGSLADKIVGGLAKEKVWDGKPITANGTYAGIKMDDYHNNPNLLDGPSVSKSMLKHLLPTHGGSPKAFFGRWKHNPDHVVPKSSPALEFGKAVHFLLLSEGTFRDHYVIRPDEAPDGRAWNGNNNTCKAWLADRAKEGMTVLTSDQLETIKRMADDASKYPEVQQGILNGRAERSMLWKDPKTGIWLRSRPDVIPAADGVFCDLKSTSSMDEDFLERQIFDCAYYLQAAINRMVCRGLGVPFETFALLYVLNDDVPDTAHVEIETMTIDRGEACVRWCLDTIRHCLDEGYWPGREPFNRGERPIQMKVWSKDRVDHFLNRQAQIAEQEAA</sequence>
<evidence type="ECO:0000313" key="2">
    <source>
        <dbReference type="EMBL" id="MBB3144887.1"/>
    </source>
</evidence>
<keyword evidence="3" id="KW-1185">Reference proteome</keyword>
<organism evidence="2 3">
    <name type="scientific">Phyllobacterium trifolii</name>
    <dbReference type="NCBI Taxonomy" id="300193"/>
    <lineage>
        <taxon>Bacteria</taxon>
        <taxon>Pseudomonadati</taxon>
        <taxon>Pseudomonadota</taxon>
        <taxon>Alphaproteobacteria</taxon>
        <taxon>Hyphomicrobiales</taxon>
        <taxon>Phyllobacteriaceae</taxon>
        <taxon>Phyllobacterium</taxon>
    </lineage>
</organism>
<dbReference type="Gene3D" id="3.90.320.10">
    <property type="match status" value="1"/>
</dbReference>
<evidence type="ECO:0000313" key="3">
    <source>
        <dbReference type="Proteomes" id="UP000554520"/>
    </source>
</evidence>
<gene>
    <name evidence="2" type="ORF">FHS21_001288</name>
</gene>
<dbReference type="EMBL" id="JACHXN010000003">
    <property type="protein sequence ID" value="MBB3144887.1"/>
    <property type="molecule type" value="Genomic_DNA"/>
</dbReference>
<proteinExistence type="predicted"/>
<dbReference type="RefSeq" id="WP_183661257.1">
    <property type="nucleotide sequence ID" value="NZ_JACHXN010000003.1"/>
</dbReference>
<dbReference type="Pfam" id="PF12684">
    <property type="entry name" value="DUF3799"/>
    <property type="match status" value="1"/>
</dbReference>
<evidence type="ECO:0000259" key="1">
    <source>
        <dbReference type="Pfam" id="PF12684"/>
    </source>
</evidence>
<protein>
    <recommendedName>
        <fullName evidence="1">Putative exodeoxyribonuclease 8 PDDEXK-like domain-containing protein</fullName>
    </recommendedName>
</protein>
<dbReference type="InterPro" id="IPR011604">
    <property type="entry name" value="PDDEXK-like_dom_sf"/>
</dbReference>
<dbReference type="Proteomes" id="UP000554520">
    <property type="component" value="Unassembled WGS sequence"/>
</dbReference>
<feature type="domain" description="Putative exodeoxyribonuclease 8 PDDEXK-like" evidence="1">
    <location>
        <begin position="62"/>
        <end position="306"/>
    </location>
</feature>
<dbReference type="AlphaFoldDB" id="A0A839U361"/>
<name>A0A839U361_9HYPH</name>
<accession>A0A839U361</accession>
<comment type="caution">
    <text evidence="2">The sequence shown here is derived from an EMBL/GenBank/DDBJ whole genome shotgun (WGS) entry which is preliminary data.</text>
</comment>
<dbReference type="InterPro" id="IPR024432">
    <property type="entry name" value="Put_RecE_PDDEXK-like_dom"/>
</dbReference>